<dbReference type="Proteomes" id="UP000230390">
    <property type="component" value="Unassembled WGS sequence"/>
</dbReference>
<evidence type="ECO:0000259" key="2">
    <source>
        <dbReference type="Pfam" id="PF06580"/>
    </source>
</evidence>
<dbReference type="Gene3D" id="3.30.565.10">
    <property type="entry name" value="Histidine kinase-like ATPase, C-terminal domain"/>
    <property type="match status" value="1"/>
</dbReference>
<dbReference type="PANTHER" id="PTHR34220">
    <property type="entry name" value="SENSOR HISTIDINE KINASE YPDA"/>
    <property type="match status" value="1"/>
</dbReference>
<evidence type="ECO:0000256" key="1">
    <source>
        <dbReference type="SAM" id="Phobius"/>
    </source>
</evidence>
<dbReference type="GO" id="GO:0000155">
    <property type="term" value="F:phosphorelay sensor kinase activity"/>
    <property type="evidence" value="ECO:0007669"/>
    <property type="project" value="InterPro"/>
</dbReference>
<gene>
    <name evidence="3" type="ORF">CR105_17815</name>
</gene>
<accession>A0A2G8TD83</accession>
<keyword evidence="1" id="KW-1133">Transmembrane helix</keyword>
<keyword evidence="3" id="KW-0808">Transferase</keyword>
<feature type="domain" description="Signal transduction histidine kinase internal region" evidence="2">
    <location>
        <begin position="180"/>
        <end position="259"/>
    </location>
</feature>
<keyword evidence="3" id="KW-0418">Kinase</keyword>
<feature type="transmembrane region" description="Helical" evidence="1">
    <location>
        <begin position="147"/>
        <end position="166"/>
    </location>
</feature>
<dbReference type="EMBL" id="PDOC01000012">
    <property type="protein sequence ID" value="PIL43618.1"/>
    <property type="molecule type" value="Genomic_DNA"/>
</dbReference>
<dbReference type="PANTHER" id="PTHR34220:SF9">
    <property type="entry name" value="SIGNAL TRANSDUCTION HISTIDINE KINASE INTERNAL REGION DOMAIN-CONTAINING PROTEIN"/>
    <property type="match status" value="1"/>
</dbReference>
<comment type="caution">
    <text evidence="3">The sequence shown here is derived from an EMBL/GenBank/DDBJ whole genome shotgun (WGS) entry which is preliminary data.</text>
</comment>
<keyword evidence="1" id="KW-0812">Transmembrane</keyword>
<dbReference type="OrthoDB" id="2514702at2"/>
<dbReference type="SUPFAM" id="SSF55874">
    <property type="entry name" value="ATPase domain of HSP90 chaperone/DNA topoisomerase II/histidine kinase"/>
    <property type="match status" value="1"/>
</dbReference>
<dbReference type="AlphaFoldDB" id="A0A2G8TD83"/>
<dbReference type="RefSeq" id="WP_099790629.1">
    <property type="nucleotide sequence ID" value="NZ_JBHLYV010000099.1"/>
</dbReference>
<evidence type="ECO:0000313" key="4">
    <source>
        <dbReference type="Proteomes" id="UP000230390"/>
    </source>
</evidence>
<dbReference type="Pfam" id="PF06580">
    <property type="entry name" value="His_kinase"/>
    <property type="match status" value="1"/>
</dbReference>
<feature type="transmembrane region" description="Helical" evidence="1">
    <location>
        <begin position="25"/>
        <end position="50"/>
    </location>
</feature>
<name>A0A2G8TD83_9BURK</name>
<dbReference type="InterPro" id="IPR010559">
    <property type="entry name" value="Sig_transdc_His_kin_internal"/>
</dbReference>
<protein>
    <submittedName>
        <fullName evidence="3">Sensor histidine kinase</fullName>
    </submittedName>
</protein>
<keyword evidence="1" id="KW-0472">Membrane</keyword>
<sequence length="378" mass="41262">MGMIAGVRQAWPVFWILRKQRREPAWARVLIATALSLALSFALVMLAGLLRLSWFDPGWWRTVAIPLICVGVAIGNTLLGLFRAFELGTEEAALEHVHAQASWRSGLILNALAAAGILLGCSIGMGLVGIVYDPAVWNRLADPRQRINFALFVLVLVAANVVAWSLRARQLAIQRRATEAQLHLLQAQIEPQFLFNTLADVQSLLEHDTERARQMLEEFTDYLRASLGQLRRADSTLAAELDMAQCYLQLLRLRMGARLRFSIEASVQARAAVVPPLLLQPLVENAIRHGLESRAEGGSVHIFADVRSGRLEIAVLDDGVGLPATGERAGLALDNIRARLQARHGSNAALTLAAHAPGVRATIDLPFISATVDSSHSD</sequence>
<feature type="transmembrane region" description="Helical" evidence="1">
    <location>
        <begin position="62"/>
        <end position="85"/>
    </location>
</feature>
<reference evidence="3 4" key="1">
    <citation type="submission" date="2017-10" db="EMBL/GenBank/DDBJ databases">
        <title>Massilia psychrophilum sp. nov., a novel purple-pigmented bacterium isolated from Tianshan glacier, Xinjiang Municipality, China.</title>
        <authorList>
            <person name="Wang H."/>
        </authorList>
    </citation>
    <scope>NUCLEOTIDE SEQUENCE [LARGE SCALE GENOMIC DNA]</scope>
    <source>
        <strain evidence="3 4">JCM 30074</strain>
    </source>
</reference>
<dbReference type="InterPro" id="IPR036890">
    <property type="entry name" value="HATPase_C_sf"/>
</dbReference>
<evidence type="ECO:0000313" key="3">
    <source>
        <dbReference type="EMBL" id="PIL43618.1"/>
    </source>
</evidence>
<feature type="transmembrane region" description="Helical" evidence="1">
    <location>
        <begin position="106"/>
        <end position="132"/>
    </location>
</feature>
<organism evidence="3 4">
    <name type="scientific">Massilia eurypsychrophila</name>
    <dbReference type="NCBI Taxonomy" id="1485217"/>
    <lineage>
        <taxon>Bacteria</taxon>
        <taxon>Pseudomonadati</taxon>
        <taxon>Pseudomonadota</taxon>
        <taxon>Betaproteobacteria</taxon>
        <taxon>Burkholderiales</taxon>
        <taxon>Oxalobacteraceae</taxon>
        <taxon>Telluria group</taxon>
        <taxon>Massilia</taxon>
    </lineage>
</organism>
<dbReference type="GO" id="GO:0016020">
    <property type="term" value="C:membrane"/>
    <property type="evidence" value="ECO:0007669"/>
    <property type="project" value="InterPro"/>
</dbReference>
<proteinExistence type="predicted"/>
<dbReference type="InterPro" id="IPR050640">
    <property type="entry name" value="Bact_2-comp_sensor_kinase"/>
</dbReference>
<keyword evidence="4" id="KW-1185">Reference proteome</keyword>